<name>A0A382T3G9_9ZZZZ</name>
<reference evidence="1" key="1">
    <citation type="submission" date="2018-05" db="EMBL/GenBank/DDBJ databases">
        <authorList>
            <person name="Lanie J.A."/>
            <person name="Ng W.-L."/>
            <person name="Kazmierczak K.M."/>
            <person name="Andrzejewski T.M."/>
            <person name="Davidsen T.M."/>
            <person name="Wayne K.J."/>
            <person name="Tettelin H."/>
            <person name="Glass J.I."/>
            <person name="Rusch D."/>
            <person name="Podicherti R."/>
            <person name="Tsui H.-C.T."/>
            <person name="Winkler M.E."/>
        </authorList>
    </citation>
    <scope>NUCLEOTIDE SEQUENCE</scope>
</reference>
<proteinExistence type="predicted"/>
<gene>
    <name evidence="1" type="ORF">METZ01_LOCUS368675</name>
</gene>
<dbReference type="EMBL" id="UINC01133094">
    <property type="protein sequence ID" value="SVD15821.1"/>
    <property type="molecule type" value="Genomic_DNA"/>
</dbReference>
<sequence length="30" mass="3292">MVDSVSKFAETGSVHPRYWQEPSSALATPL</sequence>
<evidence type="ECO:0000313" key="1">
    <source>
        <dbReference type="EMBL" id="SVD15821.1"/>
    </source>
</evidence>
<dbReference type="AlphaFoldDB" id="A0A382T3G9"/>
<accession>A0A382T3G9</accession>
<organism evidence="1">
    <name type="scientific">marine metagenome</name>
    <dbReference type="NCBI Taxonomy" id="408172"/>
    <lineage>
        <taxon>unclassified sequences</taxon>
        <taxon>metagenomes</taxon>
        <taxon>ecological metagenomes</taxon>
    </lineage>
</organism>
<protein>
    <submittedName>
        <fullName evidence="1">Uncharacterized protein</fullName>
    </submittedName>
</protein>